<evidence type="ECO:0000313" key="3">
    <source>
        <dbReference type="Proteomes" id="UP000431264"/>
    </source>
</evidence>
<protein>
    <submittedName>
        <fullName evidence="2">DUF2911 domain-containing protein</fullName>
    </submittedName>
</protein>
<dbReference type="OrthoDB" id="187854at2"/>
<feature type="chain" id="PRO_5026306921" evidence="1">
    <location>
        <begin position="20"/>
        <end position="191"/>
    </location>
</feature>
<proteinExistence type="predicted"/>
<evidence type="ECO:0000313" key="2">
    <source>
        <dbReference type="EMBL" id="MVO07963.1"/>
    </source>
</evidence>
<dbReference type="RefSeq" id="WP_140996351.1">
    <property type="nucleotide sequence ID" value="NZ_VDCZ01000001.1"/>
</dbReference>
<feature type="signal peptide" evidence="1">
    <location>
        <begin position="1"/>
        <end position="19"/>
    </location>
</feature>
<organism evidence="2 3">
    <name type="scientific">Flavobacterium profundi</name>
    <dbReference type="NCBI Taxonomy" id="1774945"/>
    <lineage>
        <taxon>Bacteria</taxon>
        <taxon>Pseudomonadati</taxon>
        <taxon>Bacteroidota</taxon>
        <taxon>Flavobacteriia</taxon>
        <taxon>Flavobacteriales</taxon>
        <taxon>Flavobacteriaceae</taxon>
        <taxon>Flavobacterium</taxon>
    </lineage>
</organism>
<name>A0A6I4IE64_9FLAO</name>
<dbReference type="AlphaFoldDB" id="A0A6I4IE64"/>
<evidence type="ECO:0000256" key="1">
    <source>
        <dbReference type="SAM" id="SignalP"/>
    </source>
</evidence>
<keyword evidence="3" id="KW-1185">Reference proteome</keyword>
<reference evidence="3" key="1">
    <citation type="submission" date="2019-05" db="EMBL/GenBank/DDBJ databases">
        <title>Flavobacterium profundi sp. nov., isolated from a deep-sea seamount.</title>
        <authorList>
            <person name="Zhang D.-C."/>
        </authorList>
    </citation>
    <scope>NUCLEOTIDE SEQUENCE [LARGE SCALE GENOMIC DNA]</scope>
    <source>
        <strain evidence="3">TP390</strain>
    </source>
</reference>
<sequence length="191" mass="21336">MKKIVLTLLLGACSLFSNAQEFPKIDKSVMDASYFPDNATKRAFIKDKEKQLEAEPKIRVLYSRPLKKGRTIFGDVVKFGEAWRIGANESTEILFLTDAVFGGTNVKAGRYTLIAIPTEKEWIIKLNTVNDGWGNYSYDPAFDIASVTIPTSTSDAEIEALSIVLYEKSKNIVHIKIGWDKTIAEIPVTLK</sequence>
<dbReference type="InterPro" id="IPR021314">
    <property type="entry name" value="DUF2911"/>
</dbReference>
<accession>A0A6I4IE64</accession>
<comment type="caution">
    <text evidence="2">The sequence shown here is derived from an EMBL/GenBank/DDBJ whole genome shotgun (WGS) entry which is preliminary data.</text>
</comment>
<dbReference type="EMBL" id="WQLW01000001">
    <property type="protein sequence ID" value="MVO07963.1"/>
    <property type="molecule type" value="Genomic_DNA"/>
</dbReference>
<gene>
    <name evidence="2" type="ORF">GOQ30_02135</name>
</gene>
<dbReference type="Pfam" id="PF11138">
    <property type="entry name" value="DUF2911"/>
    <property type="match status" value="1"/>
</dbReference>
<keyword evidence="1" id="KW-0732">Signal</keyword>
<dbReference type="Proteomes" id="UP000431264">
    <property type="component" value="Unassembled WGS sequence"/>
</dbReference>